<dbReference type="Pfam" id="PF06738">
    <property type="entry name" value="ThrE"/>
    <property type="match status" value="1"/>
</dbReference>
<sequence length="243" mass="26206">MKASWSEGSLADAIVLAGSILLENGAETRRIEDTMFRLAHVYGAEEIETYATPGMLMVSFSYHGKSVWRMRRTRVRSTDLEKIDQINSLSRLASANALPLTQLVQELKRVQEGAGVENKQFILGAATSSFGFALLFHASFYQACMAGILGGTCGLFLQRSKAKGVFKNLMASAFISFFASFAHSKLILLGALMILVPGMLLTNALRDIVNGDPISGMSRLGEAITIAASIALGNLAIQMLGCF</sequence>
<evidence type="ECO:0000256" key="3">
    <source>
        <dbReference type="ARBA" id="ARBA00022692"/>
    </source>
</evidence>
<evidence type="ECO:0000256" key="1">
    <source>
        <dbReference type="ARBA" id="ARBA00004651"/>
    </source>
</evidence>
<comment type="caution">
    <text evidence="9">The sequence shown here is derived from an EMBL/GenBank/DDBJ whole genome shotgun (WGS) entry which is preliminary data.</text>
</comment>
<dbReference type="AlphaFoldDB" id="A0A1U7NLB7"/>
<evidence type="ECO:0000256" key="7">
    <source>
        <dbReference type="SAM" id="Phobius"/>
    </source>
</evidence>
<dbReference type="InterPro" id="IPR010619">
    <property type="entry name" value="ThrE-like_N"/>
</dbReference>
<feature type="domain" description="Threonine/serine exporter-like N-terminal" evidence="8">
    <location>
        <begin position="13"/>
        <end position="235"/>
    </location>
</feature>
<feature type="transmembrane region" description="Helical" evidence="7">
    <location>
        <begin position="130"/>
        <end position="157"/>
    </location>
</feature>
<dbReference type="GeneID" id="78276023"/>
<accession>A0A1U7NLB7</accession>
<evidence type="ECO:0000256" key="5">
    <source>
        <dbReference type="ARBA" id="ARBA00023136"/>
    </source>
</evidence>
<name>A0A1U7NLB7_9FIRM</name>
<dbReference type="PANTHER" id="PTHR34390">
    <property type="entry name" value="UPF0442 PROTEIN YJJB-RELATED"/>
    <property type="match status" value="1"/>
</dbReference>
<keyword evidence="4 7" id="KW-1133">Transmembrane helix</keyword>
<dbReference type="GO" id="GO:0005886">
    <property type="term" value="C:plasma membrane"/>
    <property type="evidence" value="ECO:0007669"/>
    <property type="project" value="UniProtKB-SubCell"/>
</dbReference>
<dbReference type="STRING" id="1862672.BO225_08735"/>
<evidence type="ECO:0000313" key="9">
    <source>
        <dbReference type="EMBL" id="OLU45388.1"/>
    </source>
</evidence>
<protein>
    <recommendedName>
        <fullName evidence="8">Threonine/serine exporter-like N-terminal domain-containing protein</fullName>
    </recommendedName>
</protein>
<keyword evidence="3 7" id="KW-0812">Transmembrane</keyword>
<proteinExistence type="inferred from homology"/>
<organism evidence="9 10">
    <name type="scientific">Dubosiella newyorkensis</name>
    <dbReference type="NCBI Taxonomy" id="1862672"/>
    <lineage>
        <taxon>Bacteria</taxon>
        <taxon>Bacillati</taxon>
        <taxon>Bacillota</taxon>
        <taxon>Erysipelotrichia</taxon>
        <taxon>Erysipelotrichales</taxon>
        <taxon>Erysipelotrichaceae</taxon>
        <taxon>Dubosiella</taxon>
    </lineage>
</organism>
<dbReference type="EMBL" id="MPKA01000086">
    <property type="protein sequence ID" value="OLU45388.1"/>
    <property type="molecule type" value="Genomic_DNA"/>
</dbReference>
<feature type="transmembrane region" description="Helical" evidence="7">
    <location>
        <begin position="216"/>
        <end position="237"/>
    </location>
</feature>
<keyword evidence="5 7" id="KW-0472">Membrane</keyword>
<evidence type="ECO:0000256" key="4">
    <source>
        <dbReference type="ARBA" id="ARBA00022989"/>
    </source>
</evidence>
<comment type="subcellular location">
    <subcellularLocation>
        <location evidence="1">Cell membrane</location>
        <topology evidence="1">Multi-pass membrane protein</topology>
    </subcellularLocation>
</comment>
<dbReference type="GO" id="GO:0022857">
    <property type="term" value="F:transmembrane transporter activity"/>
    <property type="evidence" value="ECO:0007669"/>
    <property type="project" value="InterPro"/>
</dbReference>
<reference evidence="9 10" key="1">
    <citation type="submission" date="2016-11" db="EMBL/GenBank/DDBJ databases">
        <title>Description of two novel members of the family Erysipelotrichaceae: Ileibacterium lipovorans gen. nov., sp. nov. and Dubosiella newyorkensis, gen. nov., sp. nov.</title>
        <authorList>
            <person name="Cox L.M."/>
            <person name="Sohn J."/>
            <person name="Tyrrell K.L."/>
            <person name="Citron D.M."/>
            <person name="Lawson P.A."/>
            <person name="Patel N.B."/>
            <person name="Iizumi T."/>
            <person name="Perez-Perez G.I."/>
            <person name="Goldstein E.J."/>
            <person name="Blaser M.J."/>
        </authorList>
    </citation>
    <scope>NUCLEOTIDE SEQUENCE [LARGE SCALE GENOMIC DNA]</scope>
    <source>
        <strain evidence="9 10">NYU-BL-A4</strain>
    </source>
</reference>
<keyword evidence="10" id="KW-1185">Reference proteome</keyword>
<evidence type="ECO:0000256" key="2">
    <source>
        <dbReference type="ARBA" id="ARBA00022475"/>
    </source>
</evidence>
<evidence type="ECO:0000256" key="6">
    <source>
        <dbReference type="ARBA" id="ARBA00034125"/>
    </source>
</evidence>
<gene>
    <name evidence="9" type="ORF">BO225_08735</name>
</gene>
<dbReference type="OrthoDB" id="9813917at2"/>
<dbReference type="Proteomes" id="UP000186705">
    <property type="component" value="Unassembled WGS sequence"/>
</dbReference>
<dbReference type="InterPro" id="IPR050539">
    <property type="entry name" value="ThrE_Dicarb/AminoAcid_Exp"/>
</dbReference>
<evidence type="ECO:0000259" key="8">
    <source>
        <dbReference type="Pfam" id="PF06738"/>
    </source>
</evidence>
<dbReference type="PANTHER" id="PTHR34390:SF2">
    <property type="entry name" value="SUCCINATE TRANSPORTER SUBUNIT YJJP-RELATED"/>
    <property type="match status" value="1"/>
</dbReference>
<feature type="transmembrane region" description="Helical" evidence="7">
    <location>
        <begin position="169"/>
        <end position="196"/>
    </location>
</feature>
<dbReference type="RefSeq" id="WP_076341872.1">
    <property type="nucleotide sequence ID" value="NZ_CAOPNV010000083.1"/>
</dbReference>
<keyword evidence="2" id="KW-1003">Cell membrane</keyword>
<evidence type="ECO:0000313" key="10">
    <source>
        <dbReference type="Proteomes" id="UP000186705"/>
    </source>
</evidence>
<comment type="similarity">
    <text evidence="6">Belongs to the ThrE exporter (TC 2.A.79) family.</text>
</comment>
<dbReference type="GO" id="GO:0015744">
    <property type="term" value="P:succinate transport"/>
    <property type="evidence" value="ECO:0007669"/>
    <property type="project" value="TreeGrafter"/>
</dbReference>